<evidence type="ECO:0000313" key="3">
    <source>
        <dbReference type="Proteomes" id="UP000231019"/>
    </source>
</evidence>
<dbReference type="SUPFAM" id="SSF53335">
    <property type="entry name" value="S-adenosyl-L-methionine-dependent methyltransferases"/>
    <property type="match status" value="1"/>
</dbReference>
<evidence type="ECO:0008006" key="4">
    <source>
        <dbReference type="Google" id="ProtNLM"/>
    </source>
</evidence>
<dbReference type="EMBL" id="PFFQ01000054">
    <property type="protein sequence ID" value="PIW15004.1"/>
    <property type="molecule type" value="Genomic_DNA"/>
</dbReference>
<proteinExistence type="predicted"/>
<evidence type="ECO:0000256" key="1">
    <source>
        <dbReference type="ARBA" id="ARBA00023115"/>
    </source>
</evidence>
<sequence length="246" mass="27884">MPQGDLLFFSRDALGEIRVFDDGEKRMLSFGAEDEQSVCLKADPAYLVFEYTQAMLLGLLFDEPRKILCLGLGSGSLIRALQKHLKGIKITAVELRQIVIDSAQNFFYLPQSKRLQIHCAAAEDFLEEDTNRYDLIFSDLYLAQGVAEVQQERAYLEACNARLKQGGVLVLNFWGDAQLRESLREHSQAIFQSVSWCSTREGNGVVFAAQSGLDFQSPHLRASAREWSRKLGYPLHNYLQRLESIK</sequence>
<organism evidence="2 3">
    <name type="scientific">bacterium (Candidatus Blackallbacteria) CG17_big_fil_post_rev_8_21_14_2_50_48_46</name>
    <dbReference type="NCBI Taxonomy" id="2014261"/>
    <lineage>
        <taxon>Bacteria</taxon>
        <taxon>Candidatus Blackallbacteria</taxon>
    </lineage>
</organism>
<comment type="caution">
    <text evidence="2">The sequence shown here is derived from an EMBL/GenBank/DDBJ whole genome shotgun (WGS) entry which is preliminary data.</text>
</comment>
<dbReference type="Pfam" id="PF01564">
    <property type="entry name" value="Spermine_synth"/>
    <property type="match status" value="1"/>
</dbReference>
<dbReference type="Proteomes" id="UP000231019">
    <property type="component" value="Unassembled WGS sequence"/>
</dbReference>
<protein>
    <recommendedName>
        <fullName evidence="4">Spermidine synthase</fullName>
    </recommendedName>
</protein>
<keyword evidence="1" id="KW-0620">Polyamine biosynthesis</keyword>
<reference evidence="2 3" key="1">
    <citation type="submission" date="2017-09" db="EMBL/GenBank/DDBJ databases">
        <title>Depth-based differentiation of microbial function through sediment-hosted aquifers and enrichment of novel symbionts in the deep terrestrial subsurface.</title>
        <authorList>
            <person name="Probst A.J."/>
            <person name="Ladd B."/>
            <person name="Jarett J.K."/>
            <person name="Geller-Mcgrath D.E."/>
            <person name="Sieber C.M."/>
            <person name="Emerson J.B."/>
            <person name="Anantharaman K."/>
            <person name="Thomas B.C."/>
            <person name="Malmstrom R."/>
            <person name="Stieglmeier M."/>
            <person name="Klingl A."/>
            <person name="Woyke T."/>
            <person name="Ryan C.M."/>
            <person name="Banfield J.F."/>
        </authorList>
    </citation>
    <scope>NUCLEOTIDE SEQUENCE [LARGE SCALE GENOMIC DNA]</scope>
    <source>
        <strain evidence="2">CG17_big_fil_post_rev_8_21_14_2_50_48_46</strain>
    </source>
</reference>
<dbReference type="Gene3D" id="3.40.50.150">
    <property type="entry name" value="Vaccinia Virus protein VP39"/>
    <property type="match status" value="1"/>
</dbReference>
<dbReference type="GO" id="GO:0006596">
    <property type="term" value="P:polyamine biosynthetic process"/>
    <property type="evidence" value="ECO:0007669"/>
    <property type="project" value="UniProtKB-KW"/>
</dbReference>
<dbReference type="AlphaFoldDB" id="A0A2M7G087"/>
<dbReference type="CDD" id="cd02440">
    <property type="entry name" value="AdoMet_MTases"/>
    <property type="match status" value="1"/>
</dbReference>
<evidence type="ECO:0000313" key="2">
    <source>
        <dbReference type="EMBL" id="PIW15004.1"/>
    </source>
</evidence>
<accession>A0A2M7G087</accession>
<gene>
    <name evidence="2" type="ORF">COW36_18940</name>
</gene>
<dbReference type="PANTHER" id="PTHR43317">
    <property type="entry name" value="THERMOSPERMINE SYNTHASE ACAULIS5"/>
    <property type="match status" value="1"/>
</dbReference>
<dbReference type="PANTHER" id="PTHR43317:SF1">
    <property type="entry name" value="THERMOSPERMINE SYNTHASE ACAULIS5"/>
    <property type="match status" value="1"/>
</dbReference>
<dbReference type="InterPro" id="IPR029063">
    <property type="entry name" value="SAM-dependent_MTases_sf"/>
</dbReference>
<name>A0A2M7G087_9BACT</name>